<dbReference type="InterPro" id="IPR001789">
    <property type="entry name" value="Sig_transdc_resp-reg_receiver"/>
</dbReference>
<dbReference type="OrthoDB" id="9800897at2"/>
<keyword evidence="1 2" id="KW-0597">Phosphoprotein</keyword>
<dbReference type="PANTHER" id="PTHR44591">
    <property type="entry name" value="STRESS RESPONSE REGULATOR PROTEIN 1"/>
    <property type="match status" value="1"/>
</dbReference>
<dbReference type="InterPro" id="IPR011006">
    <property type="entry name" value="CheY-like_superfamily"/>
</dbReference>
<organism evidence="4 5">
    <name type="scientific">Jannaschia donghaensis</name>
    <dbReference type="NCBI Taxonomy" id="420998"/>
    <lineage>
        <taxon>Bacteria</taxon>
        <taxon>Pseudomonadati</taxon>
        <taxon>Pseudomonadota</taxon>
        <taxon>Alphaproteobacteria</taxon>
        <taxon>Rhodobacterales</taxon>
        <taxon>Roseobacteraceae</taxon>
        <taxon>Jannaschia</taxon>
    </lineage>
</organism>
<dbReference type="Gene3D" id="3.40.50.2300">
    <property type="match status" value="1"/>
</dbReference>
<dbReference type="AlphaFoldDB" id="A0A0M6YLB8"/>
<accession>A0A0M6YLB8</accession>
<gene>
    <name evidence="4" type="primary">phoP_2</name>
    <name evidence="4" type="ORF">JDO7802_02644</name>
</gene>
<feature type="domain" description="Response regulatory" evidence="3">
    <location>
        <begin position="7"/>
        <end position="124"/>
    </location>
</feature>
<evidence type="ECO:0000313" key="5">
    <source>
        <dbReference type="Proteomes" id="UP000049222"/>
    </source>
</evidence>
<dbReference type="EMBL" id="CXSU01000012">
    <property type="protein sequence ID" value="CTQ50619.1"/>
    <property type="molecule type" value="Genomic_DNA"/>
</dbReference>
<dbReference type="Pfam" id="PF00072">
    <property type="entry name" value="Response_reg"/>
    <property type="match status" value="1"/>
</dbReference>
<sequence>MDGQLKRIAYVEDDADIRELTELALTQIGGYDVAVYASGPEALARITAFQPDMVLLDVMMPEMDGPEVFERLNRIDAIRPVPKAFMTAKARRDEIEGLIAIGAVGVIAKPFDPMTLSSQVLDLWKSTAHAA</sequence>
<evidence type="ECO:0000256" key="1">
    <source>
        <dbReference type="ARBA" id="ARBA00022553"/>
    </source>
</evidence>
<evidence type="ECO:0000259" key="3">
    <source>
        <dbReference type="PROSITE" id="PS50110"/>
    </source>
</evidence>
<dbReference type="PANTHER" id="PTHR44591:SF3">
    <property type="entry name" value="RESPONSE REGULATORY DOMAIN-CONTAINING PROTEIN"/>
    <property type="match status" value="1"/>
</dbReference>
<dbReference type="STRING" id="420998.JDO7802_02644"/>
<reference evidence="4 5" key="1">
    <citation type="submission" date="2015-07" db="EMBL/GenBank/DDBJ databases">
        <authorList>
            <person name="Noorani M."/>
        </authorList>
    </citation>
    <scope>NUCLEOTIDE SEQUENCE [LARGE SCALE GENOMIC DNA]</scope>
    <source>
        <strain evidence="4 5">CECT 7802</strain>
    </source>
</reference>
<dbReference type="SUPFAM" id="SSF52172">
    <property type="entry name" value="CheY-like"/>
    <property type="match status" value="1"/>
</dbReference>
<keyword evidence="5" id="KW-1185">Reference proteome</keyword>
<dbReference type="SMART" id="SM00448">
    <property type="entry name" value="REC"/>
    <property type="match status" value="1"/>
</dbReference>
<evidence type="ECO:0000256" key="2">
    <source>
        <dbReference type="PROSITE-ProRule" id="PRU00169"/>
    </source>
</evidence>
<dbReference type="PROSITE" id="PS50110">
    <property type="entry name" value="RESPONSE_REGULATORY"/>
    <property type="match status" value="1"/>
</dbReference>
<evidence type="ECO:0000313" key="4">
    <source>
        <dbReference type="EMBL" id="CTQ50619.1"/>
    </source>
</evidence>
<proteinExistence type="predicted"/>
<dbReference type="InterPro" id="IPR050595">
    <property type="entry name" value="Bact_response_regulator"/>
</dbReference>
<protein>
    <submittedName>
        <fullName evidence="4">Alkaline phosphatase synthesis transcriptional regulatory protein PhoP</fullName>
    </submittedName>
</protein>
<dbReference type="Proteomes" id="UP000049222">
    <property type="component" value="Unassembled WGS sequence"/>
</dbReference>
<dbReference type="RefSeq" id="WP_055086267.1">
    <property type="nucleotide sequence ID" value="NZ_CXSU01000012.1"/>
</dbReference>
<dbReference type="GO" id="GO:0000160">
    <property type="term" value="P:phosphorelay signal transduction system"/>
    <property type="evidence" value="ECO:0007669"/>
    <property type="project" value="InterPro"/>
</dbReference>
<feature type="modified residue" description="4-aspartylphosphate" evidence="2">
    <location>
        <position position="57"/>
    </location>
</feature>
<name>A0A0M6YLB8_9RHOB</name>